<dbReference type="Proteomes" id="UP000092460">
    <property type="component" value="Unassembled WGS sequence"/>
</dbReference>
<dbReference type="VEuPathDB" id="VectorBase:GPPI017452"/>
<reference evidence="1" key="2">
    <citation type="submission" date="2020-05" db="UniProtKB">
        <authorList>
            <consortium name="EnsemblMetazoa"/>
        </authorList>
    </citation>
    <scope>IDENTIFICATION</scope>
    <source>
        <strain evidence="1">IAEA</strain>
    </source>
</reference>
<dbReference type="AlphaFoldDB" id="A0A1B0B3C8"/>
<name>A0A1B0B3C8_9MUSC</name>
<evidence type="ECO:0000313" key="2">
    <source>
        <dbReference type="Proteomes" id="UP000092460"/>
    </source>
</evidence>
<protein>
    <submittedName>
        <fullName evidence="1">Uncharacterized protein</fullName>
    </submittedName>
</protein>
<accession>A0A1B0B3C8</accession>
<dbReference type="EnsemblMetazoa" id="GPPI017452-RA">
    <property type="protein sequence ID" value="GPPI017452-PA"/>
    <property type="gene ID" value="GPPI017452"/>
</dbReference>
<dbReference type="EMBL" id="JXJN01007808">
    <property type="status" value="NOT_ANNOTATED_CDS"/>
    <property type="molecule type" value="Genomic_DNA"/>
</dbReference>
<organism evidence="1 2">
    <name type="scientific">Glossina palpalis gambiensis</name>
    <dbReference type="NCBI Taxonomy" id="67801"/>
    <lineage>
        <taxon>Eukaryota</taxon>
        <taxon>Metazoa</taxon>
        <taxon>Ecdysozoa</taxon>
        <taxon>Arthropoda</taxon>
        <taxon>Hexapoda</taxon>
        <taxon>Insecta</taxon>
        <taxon>Pterygota</taxon>
        <taxon>Neoptera</taxon>
        <taxon>Endopterygota</taxon>
        <taxon>Diptera</taxon>
        <taxon>Brachycera</taxon>
        <taxon>Muscomorpha</taxon>
        <taxon>Hippoboscoidea</taxon>
        <taxon>Glossinidae</taxon>
        <taxon>Glossina</taxon>
    </lineage>
</organism>
<proteinExistence type="predicted"/>
<evidence type="ECO:0000313" key="1">
    <source>
        <dbReference type="EnsemblMetazoa" id="GPPI017452-PA"/>
    </source>
</evidence>
<keyword evidence="2" id="KW-1185">Reference proteome</keyword>
<sequence>MLMIAKVENKNKNLNIIERRRLTPTDFTLFGGFGGSIIGIVSLSTFENSSKSSIWDTSLEHLNKTGSALFAITELKLKSFELLPKWSSLISSNATSSASVFKTFNCDENEDLLMKSVPSKVLPPLSEALKCSQPCSIFDMPQRSLSSDVFVTQVIISEDINFKGICSISGFRRTHWDKTFRLILLIETLTLESLCLLYNEPVNKKRADIKRALDESLNDESFARNGFPMIKQFRMQNEAVNNYIKSLALLYETSLLSNPSNIAVDGVGNVLLVSGEDTSITSISDSKRLLSLVAVEVSDAVSVALTSKLREYVLSSQCPEIASLLLSSIVESNDNAVELVVVVKSIFANDECVCCCVSFISDKVVKSSSSSCASSST</sequence>
<reference evidence="2" key="1">
    <citation type="submission" date="2015-01" db="EMBL/GenBank/DDBJ databases">
        <authorList>
            <person name="Aksoy S."/>
            <person name="Warren W."/>
            <person name="Wilson R.K."/>
        </authorList>
    </citation>
    <scope>NUCLEOTIDE SEQUENCE [LARGE SCALE GENOMIC DNA]</scope>
    <source>
        <strain evidence="2">IAEA</strain>
    </source>
</reference>